<dbReference type="Pfam" id="PF07645">
    <property type="entry name" value="EGF_CA"/>
    <property type="match status" value="1"/>
</dbReference>
<sequence length="734" mass="81207">MSPFCFPVPGLCFLLSLSEVMARMTKAATCPQCPQHAFCVHGTYCTCDSGYASDSGKKFFTFPLETCNDIDECKPPISVYCGLNAACQNVEGSFHCHCNPGYKLLSGDTQFENSNENTCQKTTSSKTTRDTEELQSVVEKFESLLTNDTPWAMGEKREVASRATTLLQTVESSALETALKSPEQKIQKIHNSTVAIETLVVTDNCSEEGKVFSLNTYMNSVDIRCDDIVQENVKGPTAIAFISYSSLGNIINATFFEEANGKDRVYLNSQVVSAAIGPERNTSLPKSVILTFQHVKMKPSSEKAICVYWKSMNEGGQWSSDGCFLIQANKSHTICNSTHLSSFAVLVALTNQEEDPVLVVITYVGLGLSLLCLLLAALTFLLCKAIQNTSTSLHLQLSICLFLAHLLFLTAIDQTKIKLLCAIIAGALHYLYLASFTWMLLDGLHLFLTARNLTVVNYTSVSRFMKRLMFPVGYGVPALIVAISAASRPSLYGTPTRCWLHTDKGFVWTFLGPVCTIFSINLAFFLMTFWIVKNKLSSLNRDVSTLQNTRMLTFKATAQLLILGCTWCLGVLQVGPAARVMAYLFTIINSLQGVFIFLVYCLLSQQVRKWFREIMKSKPESETYTLSTRFGANSRPSEVVNVIFVEFCNVSRCCSGQETYKRNKTSGAWVVSRLSVRLQLMSKHLTLDFSSGRDPRFMRSSPLLGSVLTGQSLLEILCLCLSLSLSASPPPQNK</sequence>
<dbReference type="Proteomes" id="UP000694399">
    <property type="component" value="Chromosome A3"/>
</dbReference>
<dbReference type="SMART" id="SM00181">
    <property type="entry name" value="EGF"/>
    <property type="match status" value="2"/>
</dbReference>
<feature type="domain" description="GAIN-B" evidence="28">
    <location>
        <begin position="190"/>
        <end position="353"/>
    </location>
</feature>
<keyword evidence="11 25" id="KW-0472">Membrane</keyword>
<dbReference type="Pfam" id="PF00002">
    <property type="entry name" value="7tm_2"/>
    <property type="match status" value="1"/>
</dbReference>
<dbReference type="Ensembl" id="ENSPLOT00000034232.1">
    <property type="protein sequence ID" value="ENSPLOP00000031023.1"/>
    <property type="gene ID" value="ENSPLOG00000022632.1"/>
</dbReference>
<dbReference type="InterPro" id="IPR001740">
    <property type="entry name" value="GPCR_2_EMR1-like_rcpt"/>
</dbReference>
<keyword evidence="15" id="KW-0395">Inflammatory response</keyword>
<comment type="subcellular location">
    <subcellularLocation>
        <location evidence="18">Cell projection</location>
        <location evidence="18">Ruffle membrane</location>
        <topology evidence="18">Multi-pass membrane protein</topology>
    </subcellularLocation>
</comment>
<dbReference type="Pfam" id="PF01825">
    <property type="entry name" value="GPS"/>
    <property type="match status" value="1"/>
</dbReference>
<organism evidence="30 31">
    <name type="scientific">Panthera leo</name>
    <name type="common">Lion</name>
    <dbReference type="NCBI Taxonomy" id="9689"/>
    <lineage>
        <taxon>Eukaryota</taxon>
        <taxon>Metazoa</taxon>
        <taxon>Chordata</taxon>
        <taxon>Craniata</taxon>
        <taxon>Vertebrata</taxon>
        <taxon>Euteleostomi</taxon>
        <taxon>Mammalia</taxon>
        <taxon>Eutheria</taxon>
        <taxon>Laurasiatheria</taxon>
        <taxon>Carnivora</taxon>
        <taxon>Feliformia</taxon>
        <taxon>Felidae</taxon>
        <taxon>Pantherinae</taxon>
        <taxon>Panthera</taxon>
    </lineage>
</organism>
<feature type="transmembrane region" description="Helical" evidence="25">
    <location>
        <begin position="393"/>
        <end position="411"/>
    </location>
</feature>
<keyword evidence="3 24" id="KW-0245">EGF-like domain</keyword>
<keyword evidence="16" id="KW-0807">Transducer</keyword>
<accession>A0A8C8YH80</accession>
<dbReference type="Gene3D" id="2.10.25.10">
    <property type="entry name" value="Laminin"/>
    <property type="match status" value="2"/>
</dbReference>
<dbReference type="GO" id="GO:0006954">
    <property type="term" value="P:inflammatory response"/>
    <property type="evidence" value="ECO:0007669"/>
    <property type="project" value="UniProtKB-KW"/>
</dbReference>
<dbReference type="CDD" id="cd00054">
    <property type="entry name" value="EGF_CA"/>
    <property type="match status" value="1"/>
</dbReference>
<dbReference type="FunFam" id="2.60.220.50:FF:000022">
    <property type="entry name" value="Adhesion G protein-coupled receptor E3"/>
    <property type="match status" value="1"/>
</dbReference>
<evidence type="ECO:0000256" key="13">
    <source>
        <dbReference type="ARBA" id="ARBA00023170"/>
    </source>
</evidence>
<evidence type="ECO:0000259" key="29">
    <source>
        <dbReference type="PROSITE" id="PS50261"/>
    </source>
</evidence>
<evidence type="ECO:0000256" key="15">
    <source>
        <dbReference type="ARBA" id="ARBA00023198"/>
    </source>
</evidence>
<feature type="transmembrane region" description="Helical" evidence="25">
    <location>
        <begin position="552"/>
        <end position="574"/>
    </location>
</feature>
<dbReference type="SMART" id="SM00303">
    <property type="entry name" value="GPS"/>
    <property type="match status" value="1"/>
</dbReference>
<dbReference type="PANTHER" id="PTHR12011:SF455">
    <property type="entry name" value="ADHESION G PROTEIN-COUPLED RECEPTOR E3"/>
    <property type="match status" value="1"/>
</dbReference>
<dbReference type="GO" id="GO:0007189">
    <property type="term" value="P:adenylate cyclase-activating G protein-coupled receptor signaling pathway"/>
    <property type="evidence" value="ECO:0007669"/>
    <property type="project" value="TreeGrafter"/>
</dbReference>
<keyword evidence="2" id="KW-1003">Cell membrane</keyword>
<evidence type="ECO:0000256" key="26">
    <source>
        <dbReference type="SAM" id="SignalP"/>
    </source>
</evidence>
<dbReference type="InterPro" id="IPR017981">
    <property type="entry name" value="GPCR_2-like_7TM"/>
</dbReference>
<evidence type="ECO:0000256" key="1">
    <source>
        <dbReference type="ARBA" id="ARBA00007343"/>
    </source>
</evidence>
<dbReference type="FunFam" id="2.10.25.10:FF:000177">
    <property type="entry name" value="Adhesion G protein-coupled receptor E2"/>
    <property type="match status" value="1"/>
</dbReference>
<feature type="transmembrane region" description="Helical" evidence="25">
    <location>
        <begin position="468"/>
        <end position="486"/>
    </location>
</feature>
<evidence type="ECO:0000256" key="11">
    <source>
        <dbReference type="ARBA" id="ARBA00023136"/>
    </source>
</evidence>
<evidence type="ECO:0000256" key="12">
    <source>
        <dbReference type="ARBA" id="ARBA00023157"/>
    </source>
</evidence>
<dbReference type="InterPro" id="IPR000203">
    <property type="entry name" value="GPS"/>
</dbReference>
<keyword evidence="14" id="KW-0325">Glycoprotein</keyword>
<dbReference type="InterPro" id="IPR000152">
    <property type="entry name" value="EGF-type_Asp/Asn_hydroxyl_site"/>
</dbReference>
<dbReference type="PROSITE" id="PS01187">
    <property type="entry name" value="EGF_CA"/>
    <property type="match status" value="1"/>
</dbReference>
<comment type="subunit">
    <text evidence="20">Forms a heterodimer, consisting of a large extracellular region non-covalently linked to a seven-transmembrane moiety. Interacts with chondroitin sulfate; the interaction with chondroitin sulfate is calcium-dependent. Interacts with CD55.</text>
</comment>
<keyword evidence="13" id="KW-0675">Receptor</keyword>
<evidence type="ECO:0000256" key="4">
    <source>
        <dbReference type="ARBA" id="ARBA00022692"/>
    </source>
</evidence>
<feature type="transmembrane region" description="Helical" evidence="25">
    <location>
        <begin position="580"/>
        <end position="603"/>
    </location>
</feature>
<dbReference type="Gene3D" id="1.20.1070.10">
    <property type="entry name" value="Rhodopsin 7-helix transmembrane proteins"/>
    <property type="match status" value="1"/>
</dbReference>
<evidence type="ECO:0000256" key="17">
    <source>
        <dbReference type="ARBA" id="ARBA00023273"/>
    </source>
</evidence>
<name>A0A8C8YH80_PANLE</name>
<evidence type="ECO:0000256" key="20">
    <source>
        <dbReference type="ARBA" id="ARBA00063088"/>
    </source>
</evidence>
<evidence type="ECO:0000313" key="30">
    <source>
        <dbReference type="Ensembl" id="ENSPLOP00000031023.1"/>
    </source>
</evidence>
<dbReference type="SUPFAM" id="SSF57196">
    <property type="entry name" value="EGF/Laminin"/>
    <property type="match status" value="1"/>
</dbReference>
<dbReference type="PROSITE" id="PS50261">
    <property type="entry name" value="G_PROTEIN_RECEP_F2_4"/>
    <property type="match status" value="1"/>
</dbReference>
<evidence type="ECO:0000313" key="31">
    <source>
        <dbReference type="Proteomes" id="UP000694399"/>
    </source>
</evidence>
<dbReference type="FunFam" id="2.10.25.10:FF:000216">
    <property type="entry name" value="Adhesion G protein-coupled receptor E2"/>
    <property type="match status" value="1"/>
</dbReference>
<evidence type="ECO:0000256" key="10">
    <source>
        <dbReference type="ARBA" id="ARBA00023040"/>
    </source>
</evidence>
<dbReference type="PRINTS" id="PR00249">
    <property type="entry name" value="GPCRSECRETIN"/>
</dbReference>
<evidence type="ECO:0000256" key="22">
    <source>
        <dbReference type="ARBA" id="ARBA00081626"/>
    </source>
</evidence>
<dbReference type="PROSITE" id="PS00010">
    <property type="entry name" value="ASX_HYDROXYL"/>
    <property type="match status" value="1"/>
</dbReference>
<keyword evidence="9 25" id="KW-1133">Transmembrane helix</keyword>
<dbReference type="GO" id="GO:0032587">
    <property type="term" value="C:ruffle membrane"/>
    <property type="evidence" value="ECO:0007669"/>
    <property type="project" value="UniProtKB-SubCell"/>
</dbReference>
<dbReference type="FunFam" id="1.20.1070.10:FF:000054">
    <property type="entry name" value="Adhesion G protein-coupled receptor E3"/>
    <property type="match status" value="1"/>
</dbReference>
<evidence type="ECO:0000256" key="16">
    <source>
        <dbReference type="ARBA" id="ARBA00023224"/>
    </source>
</evidence>
<dbReference type="GO" id="GO:0004930">
    <property type="term" value="F:G protein-coupled receptor activity"/>
    <property type="evidence" value="ECO:0007669"/>
    <property type="project" value="UniProtKB-KW"/>
</dbReference>
<proteinExistence type="inferred from homology"/>
<evidence type="ECO:0000256" key="3">
    <source>
        <dbReference type="ARBA" id="ARBA00022536"/>
    </source>
</evidence>
<keyword evidence="8" id="KW-0106">Calcium</keyword>
<feature type="domain" description="G-protein coupled receptors family 2 profile 2" evidence="29">
    <location>
        <begin position="358"/>
        <end position="604"/>
    </location>
</feature>
<dbReference type="InterPro" id="IPR001881">
    <property type="entry name" value="EGF-like_Ca-bd_dom"/>
</dbReference>
<evidence type="ECO:0000259" key="27">
    <source>
        <dbReference type="PROSITE" id="PS50026"/>
    </source>
</evidence>
<dbReference type="PROSITE" id="PS00650">
    <property type="entry name" value="G_PROTEIN_RECEP_F2_2"/>
    <property type="match status" value="1"/>
</dbReference>
<evidence type="ECO:0000256" key="9">
    <source>
        <dbReference type="ARBA" id="ARBA00022989"/>
    </source>
</evidence>
<evidence type="ECO:0000256" key="7">
    <source>
        <dbReference type="ARBA" id="ARBA00022813"/>
    </source>
</evidence>
<feature type="signal peptide" evidence="26">
    <location>
        <begin position="1"/>
        <end position="22"/>
    </location>
</feature>
<evidence type="ECO:0000256" key="5">
    <source>
        <dbReference type="ARBA" id="ARBA00022729"/>
    </source>
</evidence>
<evidence type="ECO:0000256" key="25">
    <source>
        <dbReference type="SAM" id="Phobius"/>
    </source>
</evidence>
<evidence type="ECO:0000256" key="23">
    <source>
        <dbReference type="ARBA" id="ARBA00082393"/>
    </source>
</evidence>
<evidence type="ECO:0000256" key="18">
    <source>
        <dbReference type="ARBA" id="ARBA00060478"/>
    </source>
</evidence>
<protein>
    <recommendedName>
        <fullName evidence="21">Adhesion G protein-coupled receptor E2</fullName>
    </recommendedName>
    <alternativeName>
        <fullName evidence="23">EGF-like module receptor 2</fullName>
    </alternativeName>
    <alternativeName>
        <fullName evidence="22">EGF-like module-containing mucin-like hormone receptor-like 2</fullName>
    </alternativeName>
</protein>
<keyword evidence="10" id="KW-0297">G-protein coupled receptor</keyword>
<feature type="transmembrane region" description="Helical" evidence="25">
    <location>
        <begin position="506"/>
        <end position="532"/>
    </location>
</feature>
<feature type="transmembrane region" description="Helical" evidence="25">
    <location>
        <begin position="357"/>
        <end position="381"/>
    </location>
</feature>
<feature type="domain" description="EGF-like" evidence="27">
    <location>
        <begin position="69"/>
        <end position="108"/>
    </location>
</feature>
<evidence type="ECO:0000259" key="28">
    <source>
        <dbReference type="PROSITE" id="PS50221"/>
    </source>
</evidence>
<dbReference type="GeneTree" id="ENSGT00940000163037"/>
<dbReference type="InterPro" id="IPR049883">
    <property type="entry name" value="NOTCH1_EGF-like"/>
</dbReference>
<reference evidence="30" key="2">
    <citation type="submission" date="2025-08" db="UniProtKB">
        <authorList>
            <consortium name="Ensembl"/>
        </authorList>
    </citation>
    <scope>IDENTIFICATION</scope>
</reference>
<evidence type="ECO:0000256" key="24">
    <source>
        <dbReference type="PROSITE-ProRule" id="PRU00076"/>
    </source>
</evidence>
<keyword evidence="6" id="KW-0677">Repeat</keyword>
<evidence type="ECO:0000256" key="14">
    <source>
        <dbReference type="ARBA" id="ARBA00023180"/>
    </source>
</evidence>
<keyword evidence="4 25" id="KW-0812">Transmembrane</keyword>
<dbReference type="PROSITE" id="PS50026">
    <property type="entry name" value="EGF_3"/>
    <property type="match status" value="1"/>
</dbReference>
<dbReference type="InterPro" id="IPR000742">
    <property type="entry name" value="EGF"/>
</dbReference>
<keyword evidence="12" id="KW-1015">Disulfide bond</keyword>
<comment type="subunit">
    <text evidence="19">Forms a heterodimer, consisting of a large extracellular region (alpha subunit) non-covalently linked to a seven-transmembrane moiety (beta subunit).</text>
</comment>
<dbReference type="InterPro" id="IPR057244">
    <property type="entry name" value="GAIN_B"/>
</dbReference>
<dbReference type="InterPro" id="IPR018097">
    <property type="entry name" value="EGF_Ca-bd_CS"/>
</dbReference>
<feature type="chain" id="PRO_5034267262" description="Adhesion G protein-coupled receptor E2" evidence="26">
    <location>
        <begin position="23"/>
        <end position="734"/>
    </location>
</feature>
<dbReference type="InterPro" id="IPR046338">
    <property type="entry name" value="GAIN_dom_sf"/>
</dbReference>
<dbReference type="InterPro" id="IPR000832">
    <property type="entry name" value="GPCR_2_secretin-like"/>
</dbReference>
<dbReference type="AlphaFoldDB" id="A0A8C8YH80"/>
<evidence type="ECO:0000256" key="19">
    <source>
        <dbReference type="ARBA" id="ARBA00062198"/>
    </source>
</evidence>
<evidence type="ECO:0000256" key="21">
    <source>
        <dbReference type="ARBA" id="ARBA00070230"/>
    </source>
</evidence>
<keyword evidence="31" id="KW-1185">Reference proteome</keyword>
<keyword evidence="7" id="KW-0068">Autocatalytic cleavage</keyword>
<dbReference type="GO" id="GO:0005509">
    <property type="term" value="F:calcium ion binding"/>
    <property type="evidence" value="ECO:0007669"/>
    <property type="project" value="InterPro"/>
</dbReference>
<dbReference type="GO" id="GO:0007166">
    <property type="term" value="P:cell surface receptor signaling pathway"/>
    <property type="evidence" value="ECO:0007669"/>
    <property type="project" value="InterPro"/>
</dbReference>
<comment type="caution">
    <text evidence="24">Lacks conserved residue(s) required for the propagation of feature annotation.</text>
</comment>
<dbReference type="SMART" id="SM00179">
    <property type="entry name" value="EGF_CA"/>
    <property type="match status" value="1"/>
</dbReference>
<dbReference type="OMA" id="SICNATH"/>
<keyword evidence="17" id="KW-0966">Cell projection</keyword>
<evidence type="ECO:0000256" key="8">
    <source>
        <dbReference type="ARBA" id="ARBA00022837"/>
    </source>
</evidence>
<gene>
    <name evidence="30" type="primary">ADGRE3</name>
</gene>
<feature type="transmembrane region" description="Helical" evidence="25">
    <location>
        <begin position="417"/>
        <end position="441"/>
    </location>
</feature>
<evidence type="ECO:0000256" key="2">
    <source>
        <dbReference type="ARBA" id="ARBA00022475"/>
    </source>
</evidence>
<keyword evidence="5 26" id="KW-0732">Signal</keyword>
<dbReference type="PRINTS" id="PR01128">
    <property type="entry name" value="EMR1HORMONER"/>
</dbReference>
<comment type="similarity">
    <text evidence="1">Belongs to the G-protein coupled receptor 2 family. Adhesion G-protein coupled receptor (ADGR) subfamily.</text>
</comment>
<dbReference type="PROSITE" id="PS50221">
    <property type="entry name" value="GAIN_B"/>
    <property type="match status" value="1"/>
</dbReference>
<dbReference type="Gene3D" id="2.60.220.50">
    <property type="match status" value="1"/>
</dbReference>
<dbReference type="InterPro" id="IPR017983">
    <property type="entry name" value="GPCR_2_secretin-like_CS"/>
</dbReference>
<reference evidence="30" key="3">
    <citation type="submission" date="2025-09" db="UniProtKB">
        <authorList>
            <consortium name="Ensembl"/>
        </authorList>
    </citation>
    <scope>IDENTIFICATION</scope>
</reference>
<reference evidence="30" key="1">
    <citation type="journal article" date="2019" name="bioRxiv">
        <title>Long live the king: chromosome-level assembly of the lion (Panthera leo) using linked-read, Hi-C, and long read data.</title>
        <authorList>
            <person name="Armstrong E.E."/>
            <person name="Taylor R.W."/>
            <person name="Miller D.E."/>
            <person name="Kaelin C."/>
            <person name="Barsh G."/>
            <person name="Hadly E.A."/>
            <person name="Petrov D."/>
        </authorList>
    </citation>
    <scope>NUCLEOTIDE SEQUENCE [LARGE SCALE GENOMIC DNA]</scope>
</reference>
<dbReference type="PANTHER" id="PTHR12011">
    <property type="entry name" value="ADHESION G-PROTEIN COUPLED RECEPTOR"/>
    <property type="match status" value="1"/>
</dbReference>
<evidence type="ECO:0000256" key="6">
    <source>
        <dbReference type="ARBA" id="ARBA00022737"/>
    </source>
</evidence>